<dbReference type="Pfam" id="PF06564">
    <property type="entry name" value="CBP_BcsQ"/>
    <property type="match status" value="1"/>
</dbReference>
<evidence type="ECO:0000256" key="2">
    <source>
        <dbReference type="ARBA" id="ARBA00022840"/>
    </source>
</evidence>
<evidence type="ECO:0000313" key="4">
    <source>
        <dbReference type="Proteomes" id="UP000183685"/>
    </source>
</evidence>
<dbReference type="AlphaFoldDB" id="A0A1G6Y5L4"/>
<sequence length="405" mass="43527">MNMTAKVETTAREPFAAFMADNDTLQTLSGVAAKIGWNPEMVYPGGIGQAVRALGAMPCPEFLVVDISGSADPRADMQALADVAEEGTLVLAIGDVNDVTLYRDLIHAGVFDYLVKPVTGELLQNALLAAQEALVAVDEAPDQHVKTDNRQIVCVGVRGGLGTSSIVTNLAWLMAEKDKNTAILDLDLYFGTSAMQFDLEPGRGLPDALDNPHRVDGLFLERAVVKPHEKLAILAAEAPVGAFREPAEGALEQLVTALGENYSNVIVDIPRQMLGDHADILKAATDIIMVTDFSLPAARDCIRLMAHIKQAAPNAEIHVVADKVGMVPNEVDEKDFENSIEHSVKVKIPFDPKTSMAASQQGKVVVDALPNSKTAAAYKELLQLIDADDEETQKSGSWLDKLLKK</sequence>
<dbReference type="PANTHER" id="PTHR43384">
    <property type="entry name" value="SEPTUM SITE-DETERMINING PROTEIN MIND HOMOLOG, CHLOROPLASTIC-RELATED"/>
    <property type="match status" value="1"/>
</dbReference>
<dbReference type="GO" id="GO:0051782">
    <property type="term" value="P:negative regulation of cell division"/>
    <property type="evidence" value="ECO:0007669"/>
    <property type="project" value="TreeGrafter"/>
</dbReference>
<dbReference type="GO" id="GO:0005829">
    <property type="term" value="C:cytosol"/>
    <property type="evidence" value="ECO:0007669"/>
    <property type="project" value="TreeGrafter"/>
</dbReference>
<name>A0A1G6Y5L4_9PROT</name>
<dbReference type="OrthoDB" id="9783172at2"/>
<dbReference type="EMBL" id="FNAK01000003">
    <property type="protein sequence ID" value="SDD85650.1"/>
    <property type="molecule type" value="Genomic_DNA"/>
</dbReference>
<dbReference type="GO" id="GO:0005524">
    <property type="term" value="F:ATP binding"/>
    <property type="evidence" value="ECO:0007669"/>
    <property type="project" value="UniProtKB-KW"/>
</dbReference>
<dbReference type="GO" id="GO:0009898">
    <property type="term" value="C:cytoplasmic side of plasma membrane"/>
    <property type="evidence" value="ECO:0007669"/>
    <property type="project" value="TreeGrafter"/>
</dbReference>
<organism evidence="3 4">
    <name type="scientific">Kordiimonas lacus</name>
    <dbReference type="NCBI Taxonomy" id="637679"/>
    <lineage>
        <taxon>Bacteria</taxon>
        <taxon>Pseudomonadati</taxon>
        <taxon>Pseudomonadota</taxon>
        <taxon>Alphaproteobacteria</taxon>
        <taxon>Kordiimonadales</taxon>
        <taxon>Kordiimonadaceae</taxon>
        <taxon>Kordiimonas</taxon>
    </lineage>
</organism>
<dbReference type="RefSeq" id="WP_068302210.1">
    <property type="nucleotide sequence ID" value="NZ_DAIOMO010000002.1"/>
</dbReference>
<keyword evidence="1" id="KW-0547">Nucleotide-binding</keyword>
<protein>
    <submittedName>
        <fullName evidence="3">Pilus assembly protein CpaE</fullName>
    </submittedName>
</protein>
<dbReference type="InterPro" id="IPR017746">
    <property type="entry name" value="Cellulose_synthase_operon_BcsQ"/>
</dbReference>
<keyword evidence="2" id="KW-0067">ATP-binding</keyword>
<dbReference type="SUPFAM" id="SSF52540">
    <property type="entry name" value="P-loop containing nucleoside triphosphate hydrolases"/>
    <property type="match status" value="1"/>
</dbReference>
<dbReference type="InterPro" id="IPR027417">
    <property type="entry name" value="P-loop_NTPase"/>
</dbReference>
<dbReference type="PANTHER" id="PTHR43384:SF6">
    <property type="entry name" value="SEPTUM SITE-DETERMINING PROTEIN MIND HOMOLOG, CHLOROPLASTIC"/>
    <property type="match status" value="1"/>
</dbReference>
<accession>A0A1G6Y5L4</accession>
<evidence type="ECO:0000313" key="3">
    <source>
        <dbReference type="EMBL" id="SDD85650.1"/>
    </source>
</evidence>
<dbReference type="Gene3D" id="3.40.50.2300">
    <property type="match status" value="1"/>
</dbReference>
<reference evidence="3 4" key="1">
    <citation type="submission" date="2016-10" db="EMBL/GenBank/DDBJ databases">
        <authorList>
            <person name="de Groot N.N."/>
        </authorList>
    </citation>
    <scope>NUCLEOTIDE SEQUENCE [LARGE SCALE GENOMIC DNA]</scope>
    <source>
        <strain evidence="3 4">CGMCC 1.9109</strain>
    </source>
</reference>
<evidence type="ECO:0000256" key="1">
    <source>
        <dbReference type="ARBA" id="ARBA00022741"/>
    </source>
</evidence>
<gene>
    <name evidence="3" type="ORF">SAMN04488071_1494</name>
</gene>
<dbReference type="InterPro" id="IPR050625">
    <property type="entry name" value="ParA/MinD_ATPase"/>
</dbReference>
<dbReference type="Gene3D" id="3.40.50.300">
    <property type="entry name" value="P-loop containing nucleotide triphosphate hydrolases"/>
    <property type="match status" value="1"/>
</dbReference>
<keyword evidence="4" id="KW-1185">Reference proteome</keyword>
<dbReference type="InterPro" id="IPR011006">
    <property type="entry name" value="CheY-like_superfamily"/>
</dbReference>
<dbReference type="STRING" id="637679.GCA_001550055_01175"/>
<dbReference type="SUPFAM" id="SSF52172">
    <property type="entry name" value="CheY-like"/>
    <property type="match status" value="1"/>
</dbReference>
<dbReference type="GO" id="GO:0016887">
    <property type="term" value="F:ATP hydrolysis activity"/>
    <property type="evidence" value="ECO:0007669"/>
    <property type="project" value="TreeGrafter"/>
</dbReference>
<dbReference type="Proteomes" id="UP000183685">
    <property type="component" value="Unassembled WGS sequence"/>
</dbReference>
<proteinExistence type="predicted"/>